<evidence type="ECO:0000313" key="2">
    <source>
        <dbReference type="EMBL" id="TXF91395.1"/>
    </source>
</evidence>
<evidence type="ECO:0000256" key="1">
    <source>
        <dbReference type="SAM" id="Phobius"/>
    </source>
</evidence>
<keyword evidence="1" id="KW-0472">Membrane</keyword>
<keyword evidence="1" id="KW-1133">Transmembrane helix</keyword>
<keyword evidence="3" id="KW-1185">Reference proteome</keyword>
<dbReference type="Pfam" id="PF11335">
    <property type="entry name" value="DUF3137"/>
    <property type="match status" value="1"/>
</dbReference>
<proteinExistence type="predicted"/>
<dbReference type="Proteomes" id="UP000321907">
    <property type="component" value="Unassembled WGS sequence"/>
</dbReference>
<evidence type="ECO:0000313" key="3">
    <source>
        <dbReference type="Proteomes" id="UP000321907"/>
    </source>
</evidence>
<dbReference type="InterPro" id="IPR021484">
    <property type="entry name" value="DUF3137"/>
</dbReference>
<gene>
    <name evidence="2" type="ORF">FUA23_01480</name>
</gene>
<keyword evidence="1" id="KW-0812">Transmembrane</keyword>
<dbReference type="EMBL" id="VOXD01000002">
    <property type="protein sequence ID" value="TXF91395.1"/>
    <property type="molecule type" value="Genomic_DNA"/>
</dbReference>
<dbReference type="OrthoDB" id="4960523at2"/>
<feature type="transmembrane region" description="Helical" evidence="1">
    <location>
        <begin position="46"/>
        <end position="64"/>
    </location>
</feature>
<dbReference type="RefSeq" id="WP_147928935.1">
    <property type="nucleotide sequence ID" value="NZ_VOXD01000002.1"/>
</dbReference>
<dbReference type="AlphaFoldDB" id="A0A5C7FJD9"/>
<protein>
    <submittedName>
        <fullName evidence="2">DUF3137 domain-containing protein</fullName>
    </submittedName>
</protein>
<reference evidence="2 3" key="1">
    <citation type="submission" date="2019-08" db="EMBL/GenBank/DDBJ databases">
        <title>Lewinella sp. strain SSH13 Genome sequencing and assembly.</title>
        <authorList>
            <person name="Kim I."/>
        </authorList>
    </citation>
    <scope>NUCLEOTIDE SEQUENCE [LARGE SCALE GENOMIC DNA]</scope>
    <source>
        <strain evidence="2 3">SSH13</strain>
    </source>
</reference>
<comment type="caution">
    <text evidence="2">The sequence shown here is derived from an EMBL/GenBank/DDBJ whole genome shotgun (WGS) entry which is preliminary data.</text>
</comment>
<feature type="transmembrane region" description="Helical" evidence="1">
    <location>
        <begin position="21"/>
        <end position="40"/>
    </location>
</feature>
<organism evidence="2 3">
    <name type="scientific">Neolewinella aurantiaca</name>
    <dbReference type="NCBI Taxonomy" id="2602767"/>
    <lineage>
        <taxon>Bacteria</taxon>
        <taxon>Pseudomonadati</taxon>
        <taxon>Bacteroidota</taxon>
        <taxon>Saprospiria</taxon>
        <taxon>Saprospirales</taxon>
        <taxon>Lewinellaceae</taxon>
        <taxon>Neolewinella</taxon>
    </lineage>
</organism>
<sequence>MFYNTTIRPELYRLERMRLRLVRGIFASVLAVVLLLISFVVFDLGFLIFLLAMPIVFYMGALYYRIEKFRQAFKPAIMTLLMEFLNDAPNYRSLTYDPKHPIGRDRFERSGLFRPSPDAYHAEDYIKGLVGEMAFEMGEAYVREISAASNRLEVVFSGLFVHAIFNEPTTGQIAVWPRRNIRRLKRAVDAYVSDSGINADIEVMNPGFREEFTVYAKPGTHVAGILTPPMQDALLEFARDQDQDLFFAVHNQDLFIGVAHDYDMLEPRFFKSNLSFALIRKFYADITLMLGVISDFDQTH</sequence>
<accession>A0A5C7FJD9</accession>
<name>A0A5C7FJD9_9BACT</name>